<protein>
    <submittedName>
        <fullName evidence="5">LacI family transcriptional regulator</fullName>
    </submittedName>
</protein>
<sequence length="311" mass="32301">MTVSNVVHDRPGVSDDVRRRVQEAIVATGYRPNPSAQALKSGRTGVIGLAVPSLGAAYFGQLAVRVGAVAAARGYRLAVEQTGARVAGEVEAIATSRRTALDGLILSVVDADPSDLRGYAADTPLVLLGERAPDREIDHVSMPNDVGAEAATRHLWTQGSRRIAFMGPEASDRPDGLARRLAGYESAVADLGQSPVRIAAPTLSMEAGRAAARALPAGVDGVVAATDTLALGVLRGLADAGRTVPGQVRVVGFDDLDESPYAVPSLSSVRPDHDWMAELAVATLVERIEGRAGPAVAHVAPFVLVERESSG</sequence>
<keyword evidence="1" id="KW-0805">Transcription regulation</keyword>
<dbReference type="PANTHER" id="PTHR30146">
    <property type="entry name" value="LACI-RELATED TRANSCRIPTIONAL REPRESSOR"/>
    <property type="match status" value="1"/>
</dbReference>
<dbReference type="PANTHER" id="PTHR30146:SF109">
    <property type="entry name" value="HTH-TYPE TRANSCRIPTIONAL REGULATOR GALS"/>
    <property type="match status" value="1"/>
</dbReference>
<dbReference type="SMART" id="SM00354">
    <property type="entry name" value="HTH_LACI"/>
    <property type="match status" value="1"/>
</dbReference>
<dbReference type="AlphaFoldDB" id="A0A2U2A033"/>
<feature type="domain" description="HTH lacI-type" evidence="4">
    <location>
        <begin position="1"/>
        <end position="41"/>
    </location>
</feature>
<evidence type="ECO:0000259" key="4">
    <source>
        <dbReference type="PROSITE" id="PS50932"/>
    </source>
</evidence>
<dbReference type="PROSITE" id="PS50932">
    <property type="entry name" value="HTH_LACI_2"/>
    <property type="match status" value="1"/>
</dbReference>
<evidence type="ECO:0000256" key="1">
    <source>
        <dbReference type="ARBA" id="ARBA00023015"/>
    </source>
</evidence>
<dbReference type="GO" id="GO:0003700">
    <property type="term" value="F:DNA-binding transcription factor activity"/>
    <property type="evidence" value="ECO:0007669"/>
    <property type="project" value="TreeGrafter"/>
</dbReference>
<comment type="caution">
    <text evidence="5">The sequence shown here is derived from an EMBL/GenBank/DDBJ whole genome shotgun (WGS) entry which is preliminary data.</text>
</comment>
<keyword evidence="3" id="KW-0804">Transcription</keyword>
<dbReference type="Gene3D" id="3.40.50.2300">
    <property type="match status" value="2"/>
</dbReference>
<dbReference type="InterPro" id="IPR028082">
    <property type="entry name" value="Peripla_BP_I"/>
</dbReference>
<organism evidence="5 6">
    <name type="scientific">Serinibacter arcticus</name>
    <dbReference type="NCBI Taxonomy" id="1655435"/>
    <lineage>
        <taxon>Bacteria</taxon>
        <taxon>Bacillati</taxon>
        <taxon>Actinomycetota</taxon>
        <taxon>Actinomycetes</taxon>
        <taxon>Micrococcales</taxon>
        <taxon>Beutenbergiaceae</taxon>
        <taxon>Serinibacter</taxon>
    </lineage>
</organism>
<dbReference type="Gene3D" id="1.10.260.40">
    <property type="entry name" value="lambda repressor-like DNA-binding domains"/>
    <property type="match status" value="1"/>
</dbReference>
<evidence type="ECO:0000313" key="5">
    <source>
        <dbReference type="EMBL" id="PWD52594.1"/>
    </source>
</evidence>
<dbReference type="CDD" id="cd01392">
    <property type="entry name" value="HTH_LacI"/>
    <property type="match status" value="1"/>
</dbReference>
<dbReference type="SUPFAM" id="SSF47413">
    <property type="entry name" value="lambda repressor-like DNA-binding domains"/>
    <property type="match status" value="1"/>
</dbReference>
<gene>
    <name evidence="5" type="ORF">C8046_15305</name>
</gene>
<keyword evidence="6" id="KW-1185">Reference proteome</keyword>
<dbReference type="EMBL" id="PYHR01000002">
    <property type="protein sequence ID" value="PWD52594.1"/>
    <property type="molecule type" value="Genomic_DNA"/>
</dbReference>
<proteinExistence type="predicted"/>
<dbReference type="InterPro" id="IPR046335">
    <property type="entry name" value="LacI/GalR-like_sensor"/>
</dbReference>
<dbReference type="OrthoDB" id="2854648at2"/>
<dbReference type="Pfam" id="PF13377">
    <property type="entry name" value="Peripla_BP_3"/>
    <property type="match status" value="1"/>
</dbReference>
<evidence type="ECO:0000256" key="2">
    <source>
        <dbReference type="ARBA" id="ARBA00023125"/>
    </source>
</evidence>
<name>A0A2U2A033_9MICO</name>
<dbReference type="SUPFAM" id="SSF53822">
    <property type="entry name" value="Periplasmic binding protein-like I"/>
    <property type="match status" value="1"/>
</dbReference>
<dbReference type="CDD" id="cd06267">
    <property type="entry name" value="PBP1_LacI_sugar_binding-like"/>
    <property type="match status" value="1"/>
</dbReference>
<dbReference type="GO" id="GO:0000976">
    <property type="term" value="F:transcription cis-regulatory region binding"/>
    <property type="evidence" value="ECO:0007669"/>
    <property type="project" value="TreeGrafter"/>
</dbReference>
<evidence type="ECO:0000256" key="3">
    <source>
        <dbReference type="ARBA" id="ARBA00023163"/>
    </source>
</evidence>
<dbReference type="InterPro" id="IPR000843">
    <property type="entry name" value="HTH_LacI"/>
</dbReference>
<dbReference type="Proteomes" id="UP000245166">
    <property type="component" value="Unassembled WGS sequence"/>
</dbReference>
<accession>A0A2U2A033</accession>
<evidence type="ECO:0000313" key="6">
    <source>
        <dbReference type="Proteomes" id="UP000245166"/>
    </source>
</evidence>
<reference evidence="5 6" key="1">
    <citation type="submission" date="2018-03" db="EMBL/GenBank/DDBJ databases">
        <title>Genome assembly of novel Miniimonas species PCH200.</title>
        <authorList>
            <person name="Thakur V."/>
            <person name="Kumar V."/>
            <person name="Singh D."/>
        </authorList>
    </citation>
    <scope>NUCLEOTIDE SEQUENCE [LARGE SCALE GENOMIC DNA]</scope>
    <source>
        <strain evidence="5 6">PCH200</strain>
    </source>
</reference>
<dbReference type="InterPro" id="IPR010982">
    <property type="entry name" value="Lambda_DNA-bd_dom_sf"/>
</dbReference>
<keyword evidence="2" id="KW-0238">DNA-binding</keyword>